<dbReference type="AlphaFoldDB" id="C6Q033"/>
<proteinExistence type="predicted"/>
<name>C6Q033_9CLOT</name>
<organism evidence="1 2">
    <name type="scientific">Clostridium carboxidivorans P7</name>
    <dbReference type="NCBI Taxonomy" id="536227"/>
    <lineage>
        <taxon>Bacteria</taxon>
        <taxon>Bacillati</taxon>
        <taxon>Bacillota</taxon>
        <taxon>Clostridia</taxon>
        <taxon>Eubacteriales</taxon>
        <taxon>Clostridiaceae</taxon>
        <taxon>Clostridium</taxon>
    </lineage>
</organism>
<evidence type="ECO:0000313" key="1">
    <source>
        <dbReference type="EMBL" id="EET85144.1"/>
    </source>
</evidence>
<keyword evidence="2" id="KW-1185">Reference proteome</keyword>
<sequence>MNNSMSDIFSGSNLAEKLVETFPNFLCAANKDGDIIYINDKAKSILLKYQINDFKNFFDASCKYELSTETNKEVEKKIIHYIEL</sequence>
<dbReference type="EMBL" id="ACVI01000106">
    <property type="protein sequence ID" value="EET85144.1"/>
    <property type="molecule type" value="Genomic_DNA"/>
</dbReference>
<dbReference type="Proteomes" id="UP000004198">
    <property type="component" value="Unassembled WGS sequence"/>
</dbReference>
<dbReference type="RefSeq" id="WP_007063285.1">
    <property type="nucleotide sequence ID" value="NZ_ACVI01000106.1"/>
</dbReference>
<protein>
    <recommendedName>
        <fullName evidence="3">PAS domain-containing protein</fullName>
    </recommendedName>
</protein>
<reference evidence="1 2" key="1">
    <citation type="submission" date="2009-06" db="EMBL/GenBank/DDBJ databases">
        <title>The draft genome of Clostridium carboxidivorans P7.</title>
        <authorList>
            <consortium name="US DOE Joint Genome Institute (JGI-PGF)"/>
            <person name="Lucas S."/>
            <person name="Copeland A."/>
            <person name="Lapidus A."/>
            <person name="Glavina del Rio T."/>
            <person name="Tice H."/>
            <person name="Bruce D."/>
            <person name="Goodwin L."/>
            <person name="Pitluck S."/>
            <person name="Larimer F."/>
            <person name="Land M.L."/>
            <person name="Hauser L."/>
            <person name="Hemme C.L."/>
        </authorList>
    </citation>
    <scope>NUCLEOTIDE SEQUENCE [LARGE SCALE GENOMIC DNA]</scope>
    <source>
        <strain evidence="1 2">P7</strain>
    </source>
</reference>
<comment type="caution">
    <text evidence="1">The sequence shown here is derived from an EMBL/GenBank/DDBJ whole genome shotgun (WGS) entry which is preliminary data.</text>
</comment>
<accession>C6Q033</accession>
<evidence type="ECO:0008006" key="3">
    <source>
        <dbReference type="Google" id="ProtNLM"/>
    </source>
</evidence>
<evidence type="ECO:0000313" key="2">
    <source>
        <dbReference type="Proteomes" id="UP000004198"/>
    </source>
</evidence>
<gene>
    <name evidence="1" type="ORF">CcarbDRAFT_4400</name>
</gene>